<accession>A0ABU6K465</accession>
<dbReference type="SUPFAM" id="SSF53955">
    <property type="entry name" value="Lysozyme-like"/>
    <property type="match status" value="1"/>
</dbReference>
<dbReference type="Pfam" id="PF05838">
    <property type="entry name" value="Glyco_hydro_108"/>
    <property type="match status" value="1"/>
</dbReference>
<evidence type="ECO:0000313" key="4">
    <source>
        <dbReference type="Proteomes" id="UP001331561"/>
    </source>
</evidence>
<protein>
    <submittedName>
        <fullName evidence="3">Glycosyl hydrolase 108 family protein</fullName>
    </submittedName>
</protein>
<dbReference type="Pfam" id="PF09374">
    <property type="entry name" value="PG_binding_3"/>
    <property type="match status" value="1"/>
</dbReference>
<evidence type="ECO:0000313" key="3">
    <source>
        <dbReference type="EMBL" id="MEC5386461.1"/>
    </source>
</evidence>
<keyword evidence="3" id="KW-0378">Hydrolase</keyword>
<dbReference type="InterPro" id="IPR023346">
    <property type="entry name" value="Lysozyme-like_dom_sf"/>
</dbReference>
<evidence type="ECO:0000259" key="1">
    <source>
        <dbReference type="Pfam" id="PF05838"/>
    </source>
</evidence>
<dbReference type="EMBL" id="JAYXHS010000002">
    <property type="protein sequence ID" value="MEC5386461.1"/>
    <property type="molecule type" value="Genomic_DNA"/>
</dbReference>
<dbReference type="GO" id="GO:0016787">
    <property type="term" value="F:hydrolase activity"/>
    <property type="evidence" value="ECO:0007669"/>
    <property type="project" value="UniProtKB-KW"/>
</dbReference>
<reference evidence="3 4" key="1">
    <citation type="submission" date="2024-01" db="EMBL/GenBank/DDBJ databases">
        <title>Uliginosibacterium soil sp. nov.</title>
        <authorList>
            <person name="Lv Y."/>
        </authorList>
    </citation>
    <scope>NUCLEOTIDE SEQUENCE [LARGE SCALE GENOMIC DNA]</scope>
    <source>
        <strain evidence="3 4">H3</strain>
    </source>
</reference>
<evidence type="ECO:0000259" key="2">
    <source>
        <dbReference type="Pfam" id="PF09374"/>
    </source>
</evidence>
<dbReference type="RefSeq" id="WP_327599427.1">
    <property type="nucleotide sequence ID" value="NZ_JAYXHS010000002.1"/>
</dbReference>
<dbReference type="Proteomes" id="UP001331561">
    <property type="component" value="Unassembled WGS sequence"/>
</dbReference>
<name>A0ABU6K465_9RHOO</name>
<keyword evidence="4" id="KW-1185">Reference proteome</keyword>
<proteinExistence type="predicted"/>
<organism evidence="3 4">
    <name type="scientific">Uliginosibacterium silvisoli</name>
    <dbReference type="NCBI Taxonomy" id="3114758"/>
    <lineage>
        <taxon>Bacteria</taxon>
        <taxon>Pseudomonadati</taxon>
        <taxon>Pseudomonadota</taxon>
        <taxon>Betaproteobacteria</taxon>
        <taxon>Rhodocyclales</taxon>
        <taxon>Zoogloeaceae</taxon>
        <taxon>Uliginosibacterium</taxon>
    </lineage>
</organism>
<feature type="domain" description="TtsA-like Glycoside hydrolase family 108" evidence="1">
    <location>
        <begin position="9"/>
        <end position="97"/>
    </location>
</feature>
<dbReference type="InterPro" id="IPR008565">
    <property type="entry name" value="TtsA-like_GH18_dom"/>
</dbReference>
<gene>
    <name evidence="3" type="ORF">VVD49_12055</name>
</gene>
<feature type="domain" description="Peptidoglycan binding" evidence="2">
    <location>
        <begin position="107"/>
        <end position="166"/>
    </location>
</feature>
<dbReference type="Gene3D" id="1.20.141.10">
    <property type="entry name" value="Chitosanase, subunit A, domain 1"/>
    <property type="match status" value="1"/>
</dbReference>
<sequence length="171" mass="18622">MADFSPAFEAMIQNEGGYKLSNVANDRGGQTYAGIARNFHGSWPGWVIIDRGDMGNLELSRLVREFYKAAFWDPIAGDEIKQQAIAASIFDFAVNAGTGTAAKLAQLVVSAMPDGRIGPKTLAALNELDEGVFVLKYALAKVARYAEICNKDRGQSKFLLGWINRTMKGLT</sequence>
<comment type="caution">
    <text evidence="3">The sequence shown here is derived from an EMBL/GenBank/DDBJ whole genome shotgun (WGS) entry which is preliminary data.</text>
</comment>
<dbReference type="InterPro" id="IPR018537">
    <property type="entry name" value="Peptidoglycan-bd_3"/>
</dbReference>